<dbReference type="EMBL" id="JAZGQO010000010">
    <property type="protein sequence ID" value="KAK6176462.1"/>
    <property type="molecule type" value="Genomic_DNA"/>
</dbReference>
<name>A0AAN8JFA6_PATCE</name>
<evidence type="ECO:0000313" key="4">
    <source>
        <dbReference type="EMBL" id="KAK6176462.1"/>
    </source>
</evidence>
<feature type="transmembrane region" description="Helical" evidence="2">
    <location>
        <begin position="43"/>
        <end position="67"/>
    </location>
</feature>
<evidence type="ECO:0000256" key="2">
    <source>
        <dbReference type="SAM" id="Phobius"/>
    </source>
</evidence>
<comment type="caution">
    <text evidence="4">The sequence shown here is derived from an EMBL/GenBank/DDBJ whole genome shotgun (WGS) entry which is preliminary data.</text>
</comment>
<keyword evidence="2" id="KW-0472">Membrane</keyword>
<evidence type="ECO:0000256" key="1">
    <source>
        <dbReference type="SAM" id="MobiDB-lite"/>
    </source>
</evidence>
<organism evidence="4 5">
    <name type="scientific">Patella caerulea</name>
    <name type="common">Rayed Mediterranean limpet</name>
    <dbReference type="NCBI Taxonomy" id="87958"/>
    <lineage>
        <taxon>Eukaryota</taxon>
        <taxon>Metazoa</taxon>
        <taxon>Spiralia</taxon>
        <taxon>Lophotrochozoa</taxon>
        <taxon>Mollusca</taxon>
        <taxon>Gastropoda</taxon>
        <taxon>Patellogastropoda</taxon>
        <taxon>Patelloidea</taxon>
        <taxon>Patellidae</taxon>
        <taxon>Patella</taxon>
    </lineage>
</organism>
<feature type="chain" id="PRO_5042930199" description="Cysteine and tyrosine-rich protein 1" evidence="3">
    <location>
        <begin position="20"/>
        <end position="195"/>
    </location>
</feature>
<sequence>MTYLTLLAIFLPLISDCRGENCSIGVNSCKHGCCGSICCPSVGAVTAIVISFIIAVVIIVITCTCYLKSGRRKAVIDPRYSKMSTVYTIYGSQPSLTSLLPGEFNPKNTSYSGPHILIDKTTESHGGPDIPAANTYSLDNRSEVSAPIFDQPETSNIKQASRPATYDEIFTPQTIVALENRSTSPPEVAEPPQKS</sequence>
<keyword evidence="5" id="KW-1185">Reference proteome</keyword>
<keyword evidence="3" id="KW-0732">Signal</keyword>
<accession>A0AAN8JFA6</accession>
<protein>
    <recommendedName>
        <fullName evidence="6">Cysteine and tyrosine-rich protein 1</fullName>
    </recommendedName>
</protein>
<dbReference type="AlphaFoldDB" id="A0AAN8JFA6"/>
<dbReference type="Proteomes" id="UP001347796">
    <property type="component" value="Unassembled WGS sequence"/>
</dbReference>
<evidence type="ECO:0000313" key="5">
    <source>
        <dbReference type="Proteomes" id="UP001347796"/>
    </source>
</evidence>
<proteinExistence type="predicted"/>
<gene>
    <name evidence="4" type="ORF">SNE40_014747</name>
</gene>
<evidence type="ECO:0000256" key="3">
    <source>
        <dbReference type="SAM" id="SignalP"/>
    </source>
</evidence>
<evidence type="ECO:0008006" key="6">
    <source>
        <dbReference type="Google" id="ProtNLM"/>
    </source>
</evidence>
<feature type="signal peptide" evidence="3">
    <location>
        <begin position="1"/>
        <end position="19"/>
    </location>
</feature>
<keyword evidence="2" id="KW-0812">Transmembrane</keyword>
<feature type="region of interest" description="Disordered" evidence="1">
    <location>
        <begin position="176"/>
        <end position="195"/>
    </location>
</feature>
<reference evidence="4 5" key="1">
    <citation type="submission" date="2024-01" db="EMBL/GenBank/DDBJ databases">
        <title>The genome of the rayed Mediterranean limpet Patella caerulea (Linnaeus, 1758).</title>
        <authorList>
            <person name="Anh-Thu Weber A."/>
            <person name="Halstead-Nussloch G."/>
        </authorList>
    </citation>
    <scope>NUCLEOTIDE SEQUENCE [LARGE SCALE GENOMIC DNA]</scope>
    <source>
        <strain evidence="4">AATW-2023a</strain>
        <tissue evidence="4">Whole specimen</tissue>
    </source>
</reference>
<keyword evidence="2" id="KW-1133">Transmembrane helix</keyword>